<proteinExistence type="predicted"/>
<comment type="caution">
    <text evidence="1">The sequence shown here is derived from an EMBL/GenBank/DDBJ whole genome shotgun (WGS) entry which is preliminary data.</text>
</comment>
<name>A0A9P7KJ73_9AGAR</name>
<reference evidence="1" key="1">
    <citation type="submission" date="2021-02" db="EMBL/GenBank/DDBJ databases">
        <authorList>
            <person name="Nieuwenhuis M."/>
            <person name="Van De Peppel L.J.J."/>
        </authorList>
    </citation>
    <scope>NUCLEOTIDE SEQUENCE</scope>
    <source>
        <strain evidence="1">D49</strain>
    </source>
</reference>
<protein>
    <submittedName>
        <fullName evidence="1">Uncharacterized protein</fullName>
    </submittedName>
</protein>
<sequence>MDISDGESDNSEARHLANIANYTELLSVITCTYILNPNKVAKSSQLSLVLIDYKENNPKCFHRNLCVSSSTFDSIVKCIEDHAVFSKKSNIEQYPVKIQLAIILYQFGHDANATSVKAMALWAGVSAGMVVKSTCQVSIAVLSLYDQVIWWLSDDEKEEAKAWVEAVSCPA</sequence>
<evidence type="ECO:0000313" key="1">
    <source>
        <dbReference type="EMBL" id="KAG5649351.1"/>
    </source>
</evidence>
<keyword evidence="2" id="KW-1185">Reference proteome</keyword>
<dbReference type="Proteomes" id="UP000717328">
    <property type="component" value="Unassembled WGS sequence"/>
</dbReference>
<accession>A0A9P7KJ73</accession>
<evidence type="ECO:0000313" key="2">
    <source>
        <dbReference type="Proteomes" id="UP000717328"/>
    </source>
</evidence>
<organism evidence="1 2">
    <name type="scientific">Sphagnurus paluster</name>
    <dbReference type="NCBI Taxonomy" id="117069"/>
    <lineage>
        <taxon>Eukaryota</taxon>
        <taxon>Fungi</taxon>
        <taxon>Dikarya</taxon>
        <taxon>Basidiomycota</taxon>
        <taxon>Agaricomycotina</taxon>
        <taxon>Agaricomycetes</taxon>
        <taxon>Agaricomycetidae</taxon>
        <taxon>Agaricales</taxon>
        <taxon>Tricholomatineae</taxon>
        <taxon>Lyophyllaceae</taxon>
        <taxon>Sphagnurus</taxon>
    </lineage>
</organism>
<dbReference type="OrthoDB" id="2641813at2759"/>
<dbReference type="AlphaFoldDB" id="A0A9P7KJ73"/>
<gene>
    <name evidence="1" type="ORF">H0H81_004378</name>
</gene>
<dbReference type="EMBL" id="JABCKI010001118">
    <property type="protein sequence ID" value="KAG5649351.1"/>
    <property type="molecule type" value="Genomic_DNA"/>
</dbReference>
<reference evidence="1" key="2">
    <citation type="submission" date="2021-10" db="EMBL/GenBank/DDBJ databases">
        <title>Phylogenomics reveals ancestral predisposition of the termite-cultivated fungus Termitomyces towards a domesticated lifestyle.</title>
        <authorList>
            <person name="Auxier B."/>
            <person name="Grum-Grzhimaylo A."/>
            <person name="Cardenas M.E."/>
            <person name="Lodge J.D."/>
            <person name="Laessoe T."/>
            <person name="Pedersen O."/>
            <person name="Smith M.E."/>
            <person name="Kuyper T.W."/>
            <person name="Franco-Molano E.A."/>
            <person name="Baroni T.J."/>
            <person name="Aanen D.K."/>
        </authorList>
    </citation>
    <scope>NUCLEOTIDE SEQUENCE</scope>
    <source>
        <strain evidence="1">D49</strain>
    </source>
</reference>